<feature type="compositionally biased region" description="Low complexity" evidence="1">
    <location>
        <begin position="260"/>
        <end position="282"/>
    </location>
</feature>
<dbReference type="Proteomes" id="UP001174909">
    <property type="component" value="Unassembled WGS sequence"/>
</dbReference>
<evidence type="ECO:0000313" key="4">
    <source>
        <dbReference type="Proteomes" id="UP001174909"/>
    </source>
</evidence>
<evidence type="ECO:0000256" key="2">
    <source>
        <dbReference type="SAM" id="SignalP"/>
    </source>
</evidence>
<gene>
    <name evidence="3" type="ORF">GBAR_LOCUS19912</name>
</gene>
<dbReference type="EMBL" id="CASHTH010002806">
    <property type="protein sequence ID" value="CAI8035491.1"/>
    <property type="molecule type" value="Genomic_DNA"/>
</dbReference>
<reference evidence="3" key="1">
    <citation type="submission" date="2023-03" db="EMBL/GenBank/DDBJ databases">
        <authorList>
            <person name="Steffen K."/>
            <person name="Cardenas P."/>
        </authorList>
    </citation>
    <scope>NUCLEOTIDE SEQUENCE</scope>
</reference>
<accession>A0AA35SV17</accession>
<feature type="signal peptide" evidence="2">
    <location>
        <begin position="1"/>
        <end position="18"/>
    </location>
</feature>
<proteinExistence type="predicted"/>
<keyword evidence="4" id="KW-1185">Reference proteome</keyword>
<feature type="compositionally biased region" description="Basic and acidic residues" evidence="1">
    <location>
        <begin position="211"/>
        <end position="221"/>
    </location>
</feature>
<dbReference type="AlphaFoldDB" id="A0AA35SV17"/>
<sequence>MTRLLFMAVVTLLPLSQAQTSECNYNTSQSMSDGGMSSNDLRADATRGLALVLSNYTFSCDGILQQWSIHWEIKNPDRCEIIVDFHVLRPTKTPGFCGLLSVGMHREVLIPTQTPRPYRTVDSFKTNSSVRVEAGDVVGLVVMFNNSRRCRLGGVSILKAREPSDPGLVYLARPASQEELTTDEWRLETLTGFGCDDCSSDGRTHSRTRTRTTDSDREERLPPGTRTRPSTSSEEGRLTSPRMTGTPRPRPSTSSEEGRPTSPRTGTPTRSHTSSLSTQEDSTSSEEGRPTRPRTPRMTTTQPTMNSRSMVEHP</sequence>
<evidence type="ECO:0000313" key="3">
    <source>
        <dbReference type="EMBL" id="CAI8035491.1"/>
    </source>
</evidence>
<comment type="caution">
    <text evidence="3">The sequence shown here is derived from an EMBL/GenBank/DDBJ whole genome shotgun (WGS) entry which is preliminary data.</text>
</comment>
<protein>
    <submittedName>
        <fullName evidence="3">Uncharacterized protein</fullName>
    </submittedName>
</protein>
<evidence type="ECO:0000256" key="1">
    <source>
        <dbReference type="SAM" id="MobiDB-lite"/>
    </source>
</evidence>
<feature type="region of interest" description="Disordered" evidence="1">
    <location>
        <begin position="196"/>
        <end position="314"/>
    </location>
</feature>
<organism evidence="3 4">
    <name type="scientific">Geodia barretti</name>
    <name type="common">Barrett's horny sponge</name>
    <dbReference type="NCBI Taxonomy" id="519541"/>
    <lineage>
        <taxon>Eukaryota</taxon>
        <taxon>Metazoa</taxon>
        <taxon>Porifera</taxon>
        <taxon>Demospongiae</taxon>
        <taxon>Heteroscleromorpha</taxon>
        <taxon>Tetractinellida</taxon>
        <taxon>Astrophorina</taxon>
        <taxon>Geodiidae</taxon>
        <taxon>Geodia</taxon>
    </lineage>
</organism>
<feature type="chain" id="PRO_5041320205" evidence="2">
    <location>
        <begin position="19"/>
        <end position="314"/>
    </location>
</feature>
<name>A0AA35SV17_GEOBA</name>
<feature type="compositionally biased region" description="Low complexity" evidence="1">
    <location>
        <begin position="296"/>
        <end position="305"/>
    </location>
</feature>
<keyword evidence="2" id="KW-0732">Signal</keyword>